<dbReference type="EMBL" id="CP025012">
    <property type="protein sequence ID" value="AUW43968.1"/>
    <property type="molecule type" value="Genomic_DNA"/>
</dbReference>
<organism evidence="2 3">
    <name type="scientific">Rhizobium leguminosarum</name>
    <dbReference type="NCBI Taxonomy" id="384"/>
    <lineage>
        <taxon>Bacteria</taxon>
        <taxon>Pseudomonadati</taxon>
        <taxon>Pseudomonadota</taxon>
        <taxon>Alphaproteobacteria</taxon>
        <taxon>Hyphomicrobiales</taxon>
        <taxon>Rhizobiaceae</taxon>
        <taxon>Rhizobium/Agrobacterium group</taxon>
        <taxon>Rhizobium</taxon>
    </lineage>
</organism>
<name>A0A2K9Z6V5_RHILE</name>
<dbReference type="Proteomes" id="UP000238523">
    <property type="component" value="Chromosome"/>
</dbReference>
<reference evidence="2 3" key="1">
    <citation type="submission" date="2017-11" db="EMBL/GenBank/DDBJ databases">
        <title>Complete genome of Rhizobium leguminosarum Norway, an ineffective micro-symbiont.</title>
        <authorList>
            <person name="Hoffrichter A."/>
            <person name="Liang J."/>
            <person name="Brachmann A."/>
            <person name="Marin M."/>
        </authorList>
    </citation>
    <scope>NUCLEOTIDE SEQUENCE [LARGE SCALE GENOMIC DNA]</scope>
    <source>
        <strain evidence="2 3">Norway</strain>
    </source>
</reference>
<dbReference type="RefSeq" id="WP_105007064.1">
    <property type="nucleotide sequence ID" value="NZ_CP025012.1"/>
</dbReference>
<accession>A0A2K9Z6V5</accession>
<keyword evidence="1" id="KW-0472">Membrane</keyword>
<sequence length="66" mass="7364">MAFLSDFLDQETVLGLLVGIVVGSLAYFAVSKLIGRRPTKTKSDVDRQFRNVFAIMDEGRRQSLVS</sequence>
<evidence type="ECO:0000313" key="3">
    <source>
        <dbReference type="Proteomes" id="UP000238523"/>
    </source>
</evidence>
<feature type="transmembrane region" description="Helical" evidence="1">
    <location>
        <begin position="12"/>
        <end position="30"/>
    </location>
</feature>
<evidence type="ECO:0000256" key="1">
    <source>
        <dbReference type="SAM" id="Phobius"/>
    </source>
</evidence>
<keyword evidence="1" id="KW-0812">Transmembrane</keyword>
<gene>
    <name evidence="2" type="ORF">CUJ84_Chr003637</name>
</gene>
<keyword evidence="1" id="KW-1133">Transmembrane helix</keyword>
<dbReference type="AlphaFoldDB" id="A0A2K9Z6V5"/>
<proteinExistence type="predicted"/>
<evidence type="ECO:0000313" key="2">
    <source>
        <dbReference type="EMBL" id="AUW43968.1"/>
    </source>
</evidence>
<evidence type="ECO:0008006" key="4">
    <source>
        <dbReference type="Google" id="ProtNLM"/>
    </source>
</evidence>
<protein>
    <recommendedName>
        <fullName evidence="4">Pilus assembly protein</fullName>
    </recommendedName>
</protein>